<proteinExistence type="predicted"/>
<comment type="caution">
    <text evidence="2">The sequence shown here is derived from an EMBL/GenBank/DDBJ whole genome shotgun (WGS) entry which is preliminary data.</text>
</comment>
<feature type="region of interest" description="Disordered" evidence="1">
    <location>
        <begin position="1"/>
        <end position="63"/>
    </location>
</feature>
<feature type="compositionally biased region" description="Basic and acidic residues" evidence="1">
    <location>
        <begin position="165"/>
        <end position="183"/>
    </location>
</feature>
<feature type="compositionally biased region" description="Polar residues" evidence="1">
    <location>
        <begin position="43"/>
        <end position="63"/>
    </location>
</feature>
<feature type="region of interest" description="Disordered" evidence="1">
    <location>
        <begin position="621"/>
        <end position="651"/>
    </location>
</feature>
<evidence type="ECO:0000313" key="3">
    <source>
        <dbReference type="Proteomes" id="UP001492380"/>
    </source>
</evidence>
<feature type="compositionally biased region" description="Basic and acidic residues" evidence="1">
    <location>
        <begin position="578"/>
        <end position="587"/>
    </location>
</feature>
<reference evidence="2 3" key="1">
    <citation type="submission" date="2024-04" db="EMBL/GenBank/DDBJ databases">
        <title>Phyllosticta paracitricarpa is synonymous to the EU quarantine fungus P. citricarpa based on phylogenomic analyses.</title>
        <authorList>
            <consortium name="Lawrence Berkeley National Laboratory"/>
            <person name="Van Ingen-Buijs V.A."/>
            <person name="Van Westerhoven A.C."/>
            <person name="Haridas S."/>
            <person name="Skiadas P."/>
            <person name="Martin F."/>
            <person name="Groenewald J.Z."/>
            <person name="Crous P.W."/>
            <person name="Seidl M.F."/>
        </authorList>
    </citation>
    <scope>NUCLEOTIDE SEQUENCE [LARGE SCALE GENOMIC DNA]</scope>
    <source>
        <strain evidence="2 3">CBS 123374</strain>
    </source>
</reference>
<accession>A0ABR1YSC5</accession>
<organism evidence="2 3">
    <name type="scientific">Phyllosticta capitalensis</name>
    <dbReference type="NCBI Taxonomy" id="121624"/>
    <lineage>
        <taxon>Eukaryota</taxon>
        <taxon>Fungi</taxon>
        <taxon>Dikarya</taxon>
        <taxon>Ascomycota</taxon>
        <taxon>Pezizomycotina</taxon>
        <taxon>Dothideomycetes</taxon>
        <taxon>Dothideomycetes incertae sedis</taxon>
        <taxon>Botryosphaeriales</taxon>
        <taxon>Phyllostictaceae</taxon>
        <taxon>Phyllosticta</taxon>
    </lineage>
</organism>
<gene>
    <name evidence="2" type="ORF">HDK90DRAFT_466174</name>
</gene>
<feature type="region of interest" description="Disordered" evidence="1">
    <location>
        <begin position="555"/>
        <end position="587"/>
    </location>
</feature>
<sequence>MSVASQAASSHDAHVVMPRSPSHLSISSSPRNRPSIAHRLRQPSHTWQKYEANPQQRHPQSALSRTRAMKFEYLPPGSRDFQDVLAALAGDISMHDFSQSSETSLENGAQDDNQHDAHEFASPATEPSLVTFEERQDIDDPMFAVKKNIRTYSRKDNKGTSSRRIQIDSSKDEAEDLSREDPGTRQLKGQRRDVKRTKRRLPMNHQLTMVPSLFTEEANADFDADNEHEHLTATSDPIEDTHAASEEATGAHGTSKVVTRRMTLGFVEKQFRPSRASRTTADRHAFKIPKAKNKSAMSRTGDGFSQSELSLPTKIKRQRRARRIAFQGTGTLRLVAGELPAPRPLELHRARQSCEPITTQPTQILLHRSDGLRNLPSTTDRSQPNPRVSSPAPSRHSRRLSMGSLGVPTRGFMAAPPSSQPQLEINDHPGLGSNHQHDDDVISTHSTALGSNSDDVVRAEGIEETYADLMGIVLEDQVASDTETMHPESAANGSKITDKIEDYEMLLETAGAPSHQSDSSRPGQKARMKSSGLWMEVHEDIEGTPVAARSRWSDGIPCSSQVEPHVIPRNSTSLARSARVEPSEQDLRNSDEALKVQQPNHQDSSHLGLTGAEEFPEAETLPGHVDHHKPSARSSPLQREHESRSLGLTTARRSRFTHSLVSPGHRRFIRDSDNGVQLTAYFSDNGRHEHEDEDNGSDPDLEGAIQPSSHDAWITPRSSTRNVGLSYSAIF</sequence>
<feature type="compositionally biased region" description="Low complexity" evidence="1">
    <location>
        <begin position="18"/>
        <end position="35"/>
    </location>
</feature>
<name>A0ABR1YSC5_9PEZI</name>
<feature type="region of interest" description="Disordered" evidence="1">
    <location>
        <begin position="684"/>
        <end position="711"/>
    </location>
</feature>
<dbReference type="EMBL" id="JBBWRZ010000005">
    <property type="protein sequence ID" value="KAK8235855.1"/>
    <property type="molecule type" value="Genomic_DNA"/>
</dbReference>
<dbReference type="Proteomes" id="UP001492380">
    <property type="component" value="Unassembled WGS sequence"/>
</dbReference>
<feature type="compositionally biased region" description="Polar residues" evidence="1">
    <location>
        <begin position="375"/>
        <end position="392"/>
    </location>
</feature>
<feature type="compositionally biased region" description="Acidic residues" evidence="1">
    <location>
        <begin position="691"/>
        <end position="701"/>
    </location>
</feature>
<protein>
    <submittedName>
        <fullName evidence="2">Uncharacterized protein</fullName>
    </submittedName>
</protein>
<keyword evidence="3" id="KW-1185">Reference proteome</keyword>
<feature type="region of interest" description="Disordered" evidence="1">
    <location>
        <begin position="154"/>
        <end position="206"/>
    </location>
</feature>
<feature type="compositionally biased region" description="Basic residues" evidence="1">
    <location>
        <begin position="193"/>
        <end position="202"/>
    </location>
</feature>
<evidence type="ECO:0000256" key="1">
    <source>
        <dbReference type="SAM" id="MobiDB-lite"/>
    </source>
</evidence>
<feature type="region of interest" description="Disordered" evidence="1">
    <location>
        <begin position="372"/>
        <end position="440"/>
    </location>
</feature>
<feature type="region of interest" description="Disordered" evidence="1">
    <location>
        <begin position="510"/>
        <end position="529"/>
    </location>
</feature>
<evidence type="ECO:0000313" key="2">
    <source>
        <dbReference type="EMBL" id="KAK8235855.1"/>
    </source>
</evidence>